<sequence>MRRQVNKGKKIFWVEVRFSTFVYDFEEAVFLSEDGINFPLFERKLIALVFDAKGDLTHGLRP</sequence>
<protein>
    <submittedName>
        <fullName evidence="1">Uncharacterized protein</fullName>
    </submittedName>
</protein>
<dbReference type="STRING" id="999894.TDIS_1649"/>
<gene>
    <name evidence="1" type="ORF">TDIS_1649</name>
</gene>
<keyword evidence="2" id="KW-1185">Reference proteome</keyword>
<evidence type="ECO:0000313" key="1">
    <source>
        <dbReference type="EMBL" id="OAQ20294.1"/>
    </source>
</evidence>
<dbReference type="EMBL" id="LWLG01000013">
    <property type="protein sequence ID" value="OAQ20294.1"/>
    <property type="molecule type" value="Genomic_DNA"/>
</dbReference>
<accession>A0A179D2J2</accession>
<dbReference type="AlphaFoldDB" id="A0A179D2J2"/>
<proteinExistence type="predicted"/>
<evidence type="ECO:0000313" key="2">
    <source>
        <dbReference type="Proteomes" id="UP000078390"/>
    </source>
</evidence>
<comment type="caution">
    <text evidence="1">The sequence shown here is derived from an EMBL/GenBank/DDBJ whole genome shotgun (WGS) entry which is preliminary data.</text>
</comment>
<reference evidence="1 2" key="1">
    <citation type="submission" date="2016-04" db="EMBL/GenBank/DDBJ databases">
        <title>Genome analysis of Thermosulfurimonas dismutans, the first thermophilic sulfur-disproportionating bacterium of the phylum Thermodesulfobacteria.</title>
        <authorList>
            <person name="Mardanov A.V."/>
            <person name="Beletsky A.V."/>
            <person name="Kadnikov V.V."/>
            <person name="Slobodkin A.I."/>
            <person name="Ravin N.V."/>
        </authorList>
    </citation>
    <scope>NUCLEOTIDE SEQUENCE [LARGE SCALE GENOMIC DNA]</scope>
    <source>
        <strain evidence="1 2">S95</strain>
    </source>
</reference>
<dbReference type="Proteomes" id="UP000078390">
    <property type="component" value="Unassembled WGS sequence"/>
</dbReference>
<name>A0A179D2J2_9BACT</name>
<organism evidence="1 2">
    <name type="scientific">Thermosulfurimonas dismutans</name>
    <dbReference type="NCBI Taxonomy" id="999894"/>
    <lineage>
        <taxon>Bacteria</taxon>
        <taxon>Pseudomonadati</taxon>
        <taxon>Thermodesulfobacteriota</taxon>
        <taxon>Thermodesulfobacteria</taxon>
        <taxon>Thermodesulfobacteriales</taxon>
        <taxon>Thermodesulfobacteriaceae</taxon>
        <taxon>Thermosulfurimonas</taxon>
    </lineage>
</organism>